<name>A0A485MAG2_9ZZZZ</name>
<dbReference type="InterPro" id="IPR003084">
    <property type="entry name" value="HDAC_I/II"/>
</dbReference>
<protein>
    <recommendedName>
        <fullName evidence="2">Acetoin utilization protein AcuC</fullName>
    </recommendedName>
</protein>
<dbReference type="SUPFAM" id="SSF52768">
    <property type="entry name" value="Arginase/deacetylase"/>
    <property type="match status" value="1"/>
</dbReference>
<dbReference type="Pfam" id="PF00850">
    <property type="entry name" value="Hist_deacetyl"/>
    <property type="match status" value="1"/>
</dbReference>
<dbReference type="InterPro" id="IPR037138">
    <property type="entry name" value="His_deacetylse_dom_sf"/>
</dbReference>
<dbReference type="InterPro" id="IPR003085">
    <property type="entry name" value="AcuC"/>
</dbReference>
<dbReference type="Gene3D" id="3.40.800.20">
    <property type="entry name" value="Histone deacetylase domain"/>
    <property type="match status" value="1"/>
</dbReference>
<dbReference type="GO" id="GO:0045150">
    <property type="term" value="P:acetoin catabolic process"/>
    <property type="evidence" value="ECO:0007669"/>
    <property type="project" value="UniProtKB-UniPathway"/>
</dbReference>
<organism evidence="6">
    <name type="scientific">anaerobic digester metagenome</name>
    <dbReference type="NCBI Taxonomy" id="1263854"/>
    <lineage>
        <taxon>unclassified sequences</taxon>
        <taxon>metagenomes</taxon>
        <taxon>ecological metagenomes</taxon>
    </lineage>
</organism>
<keyword evidence="4" id="KW-0378">Hydrolase</keyword>
<dbReference type="InterPro" id="IPR000286">
    <property type="entry name" value="HDACs"/>
</dbReference>
<dbReference type="GO" id="GO:0040029">
    <property type="term" value="P:epigenetic regulation of gene expression"/>
    <property type="evidence" value="ECO:0007669"/>
    <property type="project" value="TreeGrafter"/>
</dbReference>
<accession>A0A485MAG2</accession>
<evidence type="ECO:0000259" key="5">
    <source>
        <dbReference type="Pfam" id="PF00850"/>
    </source>
</evidence>
<feature type="domain" description="Histone deacetylase" evidence="5">
    <location>
        <begin position="20"/>
        <end position="311"/>
    </location>
</feature>
<dbReference type="GO" id="GO:0004407">
    <property type="term" value="F:histone deacetylase activity"/>
    <property type="evidence" value="ECO:0007669"/>
    <property type="project" value="InterPro"/>
</dbReference>
<dbReference type="PANTHER" id="PTHR10625:SF10">
    <property type="entry name" value="HISTONE DEACETYLASE HDAC1"/>
    <property type="match status" value="1"/>
</dbReference>
<evidence type="ECO:0000313" key="6">
    <source>
        <dbReference type="EMBL" id="VFU17449.1"/>
    </source>
</evidence>
<proteinExistence type="predicted"/>
<evidence type="ECO:0000256" key="2">
    <source>
        <dbReference type="ARBA" id="ARBA00020218"/>
    </source>
</evidence>
<evidence type="ECO:0000256" key="4">
    <source>
        <dbReference type="ARBA" id="ARBA00022801"/>
    </source>
</evidence>
<dbReference type="PRINTS" id="PR01271">
    <property type="entry name" value="HISDACETLASE"/>
</dbReference>
<evidence type="ECO:0000256" key="3">
    <source>
        <dbReference type="ARBA" id="ARBA00022627"/>
    </source>
</evidence>
<dbReference type="PANTHER" id="PTHR10625">
    <property type="entry name" value="HISTONE DEACETYLASE HDAC1-RELATED"/>
    <property type="match status" value="1"/>
</dbReference>
<dbReference type="AlphaFoldDB" id="A0A485MAG2"/>
<dbReference type="EMBL" id="CAADRM010000132">
    <property type="protein sequence ID" value="VFU17449.1"/>
    <property type="molecule type" value="Genomic_DNA"/>
</dbReference>
<sequence length="377" mass="42024">MNSAFIYTSKFDDFSLGEYHPFKPYRGTMTFELCYRYGLLDASWIKVLEPEPATEEVMLEYHQPQYVDALKDANSGSFDFTMLEYGLGTGDNPVFKGVFDFSLLVLGATILGAELLSKGKADIVFSPTGGLHHAGYDHAEGFCYVNDIVIAINRLLKSGMKKIVYVDIDAHHGNGVQDAFYDRDDVLFISLHQSGETLYPGSGFEYETGKDRGVGYTVNVPLSEYTDDDIYVRAFEAVYTPLVESFRPDCVVAQIGLDTLKKDPLTNLRLTNNGYSRVIESIRKSCPKILALGGGGYSVSDVVRGWTLAWAIFNGLEPHDPYQGIISGNLTPFAQGSDELHDPPYHLAENIRRDVNEYIEKKLAFVREKIFPVHGIG</sequence>
<gene>
    <name evidence="6" type="primary">acuC</name>
    <name evidence="6" type="ORF">SCFA_660075</name>
</gene>
<keyword evidence="3" id="KW-0006">Acetoin catabolism</keyword>
<dbReference type="InterPro" id="IPR023696">
    <property type="entry name" value="Ureohydrolase_dom_sf"/>
</dbReference>
<dbReference type="InterPro" id="IPR023801">
    <property type="entry name" value="His_deacetylse_dom"/>
</dbReference>
<reference evidence="6" key="1">
    <citation type="submission" date="2019-03" db="EMBL/GenBank/DDBJ databases">
        <authorList>
            <person name="Hao L."/>
        </authorList>
    </citation>
    <scope>NUCLEOTIDE SEQUENCE</scope>
</reference>
<dbReference type="GO" id="GO:0000118">
    <property type="term" value="C:histone deacetylase complex"/>
    <property type="evidence" value="ECO:0007669"/>
    <property type="project" value="UniProtKB-ARBA"/>
</dbReference>
<evidence type="ECO:0000256" key="1">
    <source>
        <dbReference type="ARBA" id="ARBA00005101"/>
    </source>
</evidence>
<comment type="pathway">
    <text evidence="1">Ketone degradation; acetoin degradation.</text>
</comment>
<dbReference type="UniPathway" id="UPA00040"/>
<dbReference type="PRINTS" id="PR01270">
    <property type="entry name" value="HDASUPER"/>
</dbReference>
<dbReference type="GO" id="GO:0016787">
    <property type="term" value="F:hydrolase activity"/>
    <property type="evidence" value="ECO:0007669"/>
    <property type="project" value="UniProtKB-KW"/>
</dbReference>
<dbReference type="CDD" id="cd09994">
    <property type="entry name" value="HDAC_AcuC_like"/>
    <property type="match status" value="1"/>
</dbReference>